<sequence length="216" mass="24730">MPKSKRDKKVSLTKTDSKGRQQKQKMVQKVREAIDEFDALYTFRFDNMRSNNFKECRADWRDSRFFLGKNKLMQIALGRTPEDEYQDGLRSISKELVGNVGLLMTSRPRDEVESYFSNFSKKDFAKAGAIAPETVTLERGSLNFPAYMMSEIRKLGLTVEVRDAVLELMEDATICVAGEPIGVEAAKLLEHMQLKLATFQISLVSRWSEADGYEEY</sequence>
<dbReference type="CDD" id="cd05796">
    <property type="entry name" value="Ribosomal_P0_like"/>
    <property type="match status" value="1"/>
</dbReference>
<evidence type="ECO:0000256" key="1">
    <source>
        <dbReference type="ARBA" id="ARBA00004046"/>
    </source>
</evidence>
<evidence type="ECO:0000256" key="4">
    <source>
        <dbReference type="ARBA" id="ARBA00023242"/>
    </source>
</evidence>
<feature type="domain" description="Large ribosomal subunit protein uL10-like insertion" evidence="7">
    <location>
        <begin position="125"/>
        <end position="193"/>
    </location>
</feature>
<evidence type="ECO:0000256" key="2">
    <source>
        <dbReference type="ARBA" id="ARBA00008889"/>
    </source>
</evidence>
<evidence type="ECO:0000259" key="7">
    <source>
        <dbReference type="Pfam" id="PF17777"/>
    </source>
</evidence>
<dbReference type="GO" id="GO:0000027">
    <property type="term" value="P:ribosomal large subunit assembly"/>
    <property type="evidence" value="ECO:0007669"/>
    <property type="project" value="InterPro"/>
</dbReference>
<evidence type="ECO:0000313" key="8">
    <source>
        <dbReference type="EMBL" id="CAE0622613.1"/>
    </source>
</evidence>
<protein>
    <recommendedName>
        <fullName evidence="5">Ribosome assembly factor mrt4</fullName>
    </recommendedName>
</protein>
<dbReference type="SUPFAM" id="SSF160369">
    <property type="entry name" value="Ribosomal protein L10-like"/>
    <property type="match status" value="1"/>
</dbReference>
<dbReference type="PANTHER" id="PTHR45841:SF1">
    <property type="entry name" value="MRNA TURNOVER PROTEIN 4 HOMOLOG"/>
    <property type="match status" value="1"/>
</dbReference>
<reference evidence="8" key="1">
    <citation type="submission" date="2021-01" db="EMBL/GenBank/DDBJ databases">
        <authorList>
            <person name="Corre E."/>
            <person name="Pelletier E."/>
            <person name="Niang G."/>
            <person name="Scheremetjew M."/>
            <person name="Finn R."/>
            <person name="Kale V."/>
            <person name="Holt S."/>
            <person name="Cochrane G."/>
            <person name="Meng A."/>
            <person name="Brown T."/>
            <person name="Cohen L."/>
        </authorList>
    </citation>
    <scope>NUCLEOTIDE SEQUENCE</scope>
    <source>
        <strain evidence="8">CCMP3107</strain>
    </source>
</reference>
<keyword evidence="3 5" id="KW-0963">Cytoplasm</keyword>
<dbReference type="Gene3D" id="3.30.70.1730">
    <property type="match status" value="1"/>
</dbReference>
<organism evidence="8">
    <name type="scientific">Heterosigma akashiwo</name>
    <name type="common">Chromophytic alga</name>
    <name type="synonym">Heterosigma carterae</name>
    <dbReference type="NCBI Taxonomy" id="2829"/>
    <lineage>
        <taxon>Eukaryota</taxon>
        <taxon>Sar</taxon>
        <taxon>Stramenopiles</taxon>
        <taxon>Ochrophyta</taxon>
        <taxon>Raphidophyceae</taxon>
        <taxon>Chattonellales</taxon>
        <taxon>Chattonellaceae</taxon>
        <taxon>Heterosigma</taxon>
    </lineage>
</organism>
<dbReference type="InterPro" id="IPR043164">
    <property type="entry name" value="Ribosomal_uL10-like_insert_sf"/>
</dbReference>
<dbReference type="GO" id="GO:0005730">
    <property type="term" value="C:nucleolus"/>
    <property type="evidence" value="ECO:0007669"/>
    <property type="project" value="UniProtKB-SubCell"/>
</dbReference>
<dbReference type="GO" id="GO:0005737">
    <property type="term" value="C:cytoplasm"/>
    <property type="evidence" value="ECO:0007669"/>
    <property type="project" value="UniProtKB-SubCell"/>
</dbReference>
<comment type="similarity">
    <text evidence="2 5">Belongs to the universal ribosomal protein uL10 family.</text>
</comment>
<evidence type="ECO:0000256" key="3">
    <source>
        <dbReference type="ARBA" id="ARBA00022490"/>
    </source>
</evidence>
<dbReference type="InterPro" id="IPR033867">
    <property type="entry name" value="Mrt4"/>
</dbReference>
<dbReference type="InterPro" id="IPR001790">
    <property type="entry name" value="Ribosomal_uL10"/>
</dbReference>
<dbReference type="GO" id="GO:0030687">
    <property type="term" value="C:preribosome, large subunit precursor"/>
    <property type="evidence" value="ECO:0007669"/>
    <property type="project" value="TreeGrafter"/>
</dbReference>
<dbReference type="FunFam" id="3.30.70.1730:FF:000005">
    <property type="entry name" value="Ribosome assembly factor mrt4"/>
    <property type="match status" value="1"/>
</dbReference>
<keyword evidence="4 5" id="KW-0539">Nucleus</keyword>
<dbReference type="GO" id="GO:0006364">
    <property type="term" value="P:rRNA processing"/>
    <property type="evidence" value="ECO:0007669"/>
    <property type="project" value="TreeGrafter"/>
</dbReference>
<feature type="region of interest" description="Disordered" evidence="6">
    <location>
        <begin position="1"/>
        <end position="26"/>
    </location>
</feature>
<evidence type="ECO:0000256" key="5">
    <source>
        <dbReference type="RuleBase" id="RU364039"/>
    </source>
</evidence>
<comment type="subunit">
    <text evidence="5">Associates with the pre-60S ribosomal particle.</text>
</comment>
<dbReference type="PANTHER" id="PTHR45841">
    <property type="entry name" value="MRNA TURNOVER PROTEIN 4 MRTO4"/>
    <property type="match status" value="1"/>
</dbReference>
<dbReference type="GO" id="GO:0000956">
    <property type="term" value="P:nuclear-transcribed mRNA catabolic process"/>
    <property type="evidence" value="ECO:0007669"/>
    <property type="project" value="TreeGrafter"/>
</dbReference>
<dbReference type="Gene3D" id="3.90.105.20">
    <property type="match status" value="1"/>
</dbReference>
<evidence type="ECO:0000256" key="6">
    <source>
        <dbReference type="SAM" id="MobiDB-lite"/>
    </source>
</evidence>
<proteinExistence type="inferred from homology"/>
<comment type="subcellular location">
    <subcellularLocation>
        <location evidence="5">Cytoplasm</location>
    </subcellularLocation>
    <subcellularLocation>
        <location evidence="5">Nucleus</location>
        <location evidence="5">Nucleolus</location>
    </subcellularLocation>
</comment>
<gene>
    <name evidence="8" type="ORF">HAKA00212_LOCUS1304</name>
</gene>
<keyword evidence="5" id="KW-0690">Ribosome biogenesis</keyword>
<name>A0A6V1SP53_HETAK</name>
<dbReference type="InterPro" id="IPR040637">
    <property type="entry name" value="Ribosomal_uL10-like_insert"/>
</dbReference>
<dbReference type="InterPro" id="IPR043141">
    <property type="entry name" value="Ribosomal_uL10-like_sf"/>
</dbReference>
<comment type="function">
    <text evidence="1 5">Component of the ribosome assembly machinery. Nuclear paralog of the ribosomal protein P0, it binds pre-60S subunits at an early stage of assembly in the nucleolus, and is replaced by P0 in cytoplasmic pre-60S subunits and mature 80S ribosomes.</text>
</comment>
<dbReference type="Pfam" id="PF17777">
    <property type="entry name" value="RL10P_insert"/>
    <property type="match status" value="1"/>
</dbReference>
<dbReference type="EMBL" id="HBIU01003641">
    <property type="protein sequence ID" value="CAE0622613.1"/>
    <property type="molecule type" value="Transcribed_RNA"/>
</dbReference>
<dbReference type="InterPro" id="IPR051742">
    <property type="entry name" value="Ribosome_Assembly_uL10"/>
</dbReference>
<dbReference type="AlphaFoldDB" id="A0A6V1SP53"/>
<accession>A0A6V1SP53</accession>
<dbReference type="GO" id="GO:0003723">
    <property type="term" value="F:RNA binding"/>
    <property type="evidence" value="ECO:0007669"/>
    <property type="project" value="TreeGrafter"/>
</dbReference>
<dbReference type="Pfam" id="PF00466">
    <property type="entry name" value="Ribosomal_L10"/>
    <property type="match status" value="1"/>
</dbReference>